<sequence>MNAISVRSTKWLVFAAALILMVHQTYFPTLRHALEYARWVPVFLLCLVVLASLAISRRLPRRIEHFDLLIVGFILYAFFSASYSIDPRPTVLRAGTLVLFYGAIFWAMWPYADKFREWSVIAWLLGAGAILYGLSMLLIPFAEMSFPYYGRFRGLMENPNSIGLLTAILLPLALQHAFERRRKRDAALVLIMLASLILSGSRTGLVAVFVGSGYVLFHALSRHRLLLAFISACVLIALSWGWLQLSSAWMSEGWGTS</sequence>
<keyword evidence="1" id="KW-0812">Transmembrane</keyword>
<name>X0RZY8_9ZZZZ</name>
<dbReference type="AlphaFoldDB" id="X0RZY8"/>
<evidence type="ECO:0000313" key="2">
    <source>
        <dbReference type="EMBL" id="GAF68576.1"/>
    </source>
</evidence>
<feature type="transmembrane region" description="Helical" evidence="1">
    <location>
        <begin position="190"/>
        <end position="217"/>
    </location>
</feature>
<dbReference type="PANTHER" id="PTHR37422">
    <property type="entry name" value="TEICHURONIC ACID BIOSYNTHESIS PROTEIN TUAE"/>
    <property type="match status" value="1"/>
</dbReference>
<keyword evidence="1" id="KW-0472">Membrane</keyword>
<gene>
    <name evidence="2" type="ORF">S01H1_07363</name>
</gene>
<evidence type="ECO:0000256" key="1">
    <source>
        <dbReference type="SAM" id="Phobius"/>
    </source>
</evidence>
<feature type="transmembrane region" description="Helical" evidence="1">
    <location>
        <begin position="223"/>
        <end position="243"/>
    </location>
</feature>
<feature type="transmembrane region" description="Helical" evidence="1">
    <location>
        <begin position="91"/>
        <end position="109"/>
    </location>
</feature>
<accession>X0RZY8</accession>
<keyword evidence="1" id="KW-1133">Transmembrane helix</keyword>
<dbReference type="EMBL" id="BARS01003800">
    <property type="protein sequence ID" value="GAF68576.1"/>
    <property type="molecule type" value="Genomic_DNA"/>
</dbReference>
<feature type="transmembrane region" description="Helical" evidence="1">
    <location>
        <begin position="68"/>
        <end position="85"/>
    </location>
</feature>
<dbReference type="InterPro" id="IPR051533">
    <property type="entry name" value="WaaL-like"/>
</dbReference>
<comment type="caution">
    <text evidence="2">The sequence shown here is derived from an EMBL/GenBank/DDBJ whole genome shotgun (WGS) entry which is preliminary data.</text>
</comment>
<feature type="transmembrane region" description="Helical" evidence="1">
    <location>
        <begin position="162"/>
        <end position="178"/>
    </location>
</feature>
<feature type="transmembrane region" description="Helical" evidence="1">
    <location>
        <begin position="121"/>
        <end position="142"/>
    </location>
</feature>
<dbReference type="PANTHER" id="PTHR37422:SF13">
    <property type="entry name" value="LIPOPOLYSACCHARIDE BIOSYNTHESIS PROTEIN PA4999-RELATED"/>
    <property type="match status" value="1"/>
</dbReference>
<feature type="non-terminal residue" evidence="2">
    <location>
        <position position="257"/>
    </location>
</feature>
<protein>
    <submittedName>
        <fullName evidence="2">Uncharacterized protein</fullName>
    </submittedName>
</protein>
<organism evidence="2">
    <name type="scientific">marine sediment metagenome</name>
    <dbReference type="NCBI Taxonomy" id="412755"/>
    <lineage>
        <taxon>unclassified sequences</taxon>
        <taxon>metagenomes</taxon>
        <taxon>ecological metagenomes</taxon>
    </lineage>
</organism>
<reference evidence="2" key="1">
    <citation type="journal article" date="2014" name="Front. Microbiol.">
        <title>High frequency of phylogenetically diverse reductive dehalogenase-homologous genes in deep subseafloor sedimentary metagenomes.</title>
        <authorList>
            <person name="Kawai M."/>
            <person name="Futagami T."/>
            <person name="Toyoda A."/>
            <person name="Takaki Y."/>
            <person name="Nishi S."/>
            <person name="Hori S."/>
            <person name="Arai W."/>
            <person name="Tsubouchi T."/>
            <person name="Morono Y."/>
            <person name="Uchiyama I."/>
            <person name="Ito T."/>
            <person name="Fujiyama A."/>
            <person name="Inagaki F."/>
            <person name="Takami H."/>
        </authorList>
    </citation>
    <scope>NUCLEOTIDE SEQUENCE</scope>
    <source>
        <strain evidence="2">Expedition CK06-06</strain>
    </source>
</reference>
<feature type="transmembrane region" description="Helical" evidence="1">
    <location>
        <begin position="12"/>
        <end position="30"/>
    </location>
</feature>
<proteinExistence type="predicted"/>
<feature type="transmembrane region" description="Helical" evidence="1">
    <location>
        <begin position="36"/>
        <end position="56"/>
    </location>
</feature>